<reference evidence="3 4" key="1">
    <citation type="submission" date="2023-07" db="EMBL/GenBank/DDBJ databases">
        <title>Sorghum-associated microbial communities from plants grown in Nebraska, USA.</title>
        <authorList>
            <person name="Schachtman D."/>
        </authorList>
    </citation>
    <scope>NUCLEOTIDE SEQUENCE [LARGE SCALE GENOMIC DNA]</scope>
    <source>
        <strain evidence="3 4">BE314</strain>
    </source>
</reference>
<keyword evidence="2 3" id="KW-0378">Hydrolase</keyword>
<comment type="caution">
    <text evidence="3">The sequence shown here is derived from an EMBL/GenBank/DDBJ whole genome shotgun (WGS) entry which is preliminary data.</text>
</comment>
<dbReference type="SUPFAM" id="SSF64438">
    <property type="entry name" value="CNF1/YfiH-like putative cysteine hydrolases"/>
    <property type="match status" value="1"/>
</dbReference>
<sequence>MTHVLHPGDVVCVARGERVETLLGSCIAVVLTDARRSVAAVCHLVHAGDGATAAHGAVAFETMDALLSARGFDSRFCEAFVYGGGNMFPALARGDGHVGLSNARWTLGELAGRGTPVLARDVGGEGYRRLAWTVGPEAPEVVQIHG</sequence>
<proteinExistence type="predicted"/>
<dbReference type="RefSeq" id="WP_310263770.1">
    <property type="nucleotide sequence ID" value="NZ_JAVDXU010000001.1"/>
</dbReference>
<dbReference type="InterPro" id="IPR011324">
    <property type="entry name" value="Cytotoxic_necrot_fac-like_cat"/>
</dbReference>
<dbReference type="Proteomes" id="UP001180453">
    <property type="component" value="Unassembled WGS sequence"/>
</dbReference>
<keyword evidence="4" id="KW-1185">Reference proteome</keyword>
<dbReference type="Pfam" id="PF03975">
    <property type="entry name" value="CheD"/>
    <property type="match status" value="1"/>
</dbReference>
<evidence type="ECO:0000313" key="4">
    <source>
        <dbReference type="Proteomes" id="UP001180453"/>
    </source>
</evidence>
<dbReference type="EMBL" id="JAVDXU010000001">
    <property type="protein sequence ID" value="MDR7269257.1"/>
    <property type="molecule type" value="Genomic_DNA"/>
</dbReference>
<accession>A0ABU1YK72</accession>
<evidence type="ECO:0000256" key="2">
    <source>
        <dbReference type="ARBA" id="ARBA00022801"/>
    </source>
</evidence>
<dbReference type="InterPro" id="IPR005659">
    <property type="entry name" value="Chemorcpt_Glu_NH3ase_CheD"/>
</dbReference>
<dbReference type="GO" id="GO:0050568">
    <property type="term" value="F:protein-glutamine glutaminase activity"/>
    <property type="evidence" value="ECO:0007669"/>
    <property type="project" value="UniProtKB-EC"/>
</dbReference>
<name>A0ABU1YK72_ROSSA</name>
<keyword evidence="1" id="KW-0145">Chemotaxis</keyword>
<organism evidence="3 4">
    <name type="scientific">Roseateles saccharophilus</name>
    <name type="common">Pseudomonas saccharophila</name>
    <dbReference type="NCBI Taxonomy" id="304"/>
    <lineage>
        <taxon>Bacteria</taxon>
        <taxon>Pseudomonadati</taxon>
        <taxon>Pseudomonadota</taxon>
        <taxon>Betaproteobacteria</taxon>
        <taxon>Burkholderiales</taxon>
        <taxon>Sphaerotilaceae</taxon>
        <taxon>Roseateles</taxon>
    </lineage>
</organism>
<dbReference type="CDD" id="cd16352">
    <property type="entry name" value="CheD"/>
    <property type="match status" value="1"/>
</dbReference>
<dbReference type="InterPro" id="IPR038592">
    <property type="entry name" value="CheD-like_sf"/>
</dbReference>
<evidence type="ECO:0000256" key="1">
    <source>
        <dbReference type="ARBA" id="ARBA00022500"/>
    </source>
</evidence>
<dbReference type="EC" id="3.5.1.44" evidence="3"/>
<evidence type="ECO:0000313" key="3">
    <source>
        <dbReference type="EMBL" id="MDR7269257.1"/>
    </source>
</evidence>
<dbReference type="PANTHER" id="PTHR35147">
    <property type="entry name" value="CHEMORECEPTOR GLUTAMINE DEAMIDASE CHED-RELATED"/>
    <property type="match status" value="1"/>
</dbReference>
<gene>
    <name evidence="3" type="ORF">J2X20_001886</name>
</gene>
<dbReference type="PANTHER" id="PTHR35147:SF1">
    <property type="entry name" value="CHEMORECEPTOR GLUTAMINE DEAMIDASE CHED-RELATED"/>
    <property type="match status" value="1"/>
</dbReference>
<protein>
    <submittedName>
        <fullName evidence="3">Chemotaxis protein CheD</fullName>
        <ecNumber evidence="3">3.5.1.44</ecNumber>
    </submittedName>
</protein>
<dbReference type="Gene3D" id="3.30.1330.200">
    <property type="match status" value="1"/>
</dbReference>